<evidence type="ECO:0000259" key="18">
    <source>
        <dbReference type="Pfam" id="PF00593"/>
    </source>
</evidence>
<comment type="caution">
    <text evidence="20">The sequence shown here is derived from an EMBL/GenBank/DDBJ whole genome shotgun (WGS) entry which is preliminary data.</text>
</comment>
<accession>A0ABU9RXW5</accession>
<keyword evidence="4 14" id="KW-1134">Transmembrane beta strand</keyword>
<feature type="signal peptide" evidence="17">
    <location>
        <begin position="1"/>
        <end position="39"/>
    </location>
</feature>
<keyword evidence="3 14" id="KW-0813">Transport</keyword>
<dbReference type="InterPro" id="IPR000531">
    <property type="entry name" value="Beta-barrel_TonB"/>
</dbReference>
<evidence type="ECO:0000259" key="19">
    <source>
        <dbReference type="Pfam" id="PF07715"/>
    </source>
</evidence>
<feature type="domain" description="TonB-dependent receptor-like beta-barrel" evidence="18">
    <location>
        <begin position="283"/>
        <end position="716"/>
    </location>
</feature>
<dbReference type="Proteomes" id="UP001489897">
    <property type="component" value="Unassembled WGS sequence"/>
</dbReference>
<dbReference type="PROSITE" id="PS52016">
    <property type="entry name" value="TONB_DEPENDENT_REC_3"/>
    <property type="match status" value="1"/>
</dbReference>
<feature type="domain" description="TonB-dependent receptor plug" evidence="19">
    <location>
        <begin position="101"/>
        <end position="198"/>
    </location>
</feature>
<evidence type="ECO:0000256" key="2">
    <source>
        <dbReference type="ARBA" id="ARBA00009810"/>
    </source>
</evidence>
<evidence type="ECO:0000256" key="9">
    <source>
        <dbReference type="ARBA" id="ARBA00023065"/>
    </source>
</evidence>
<evidence type="ECO:0000256" key="6">
    <source>
        <dbReference type="ARBA" id="ARBA00022692"/>
    </source>
</evidence>
<keyword evidence="11 14" id="KW-0472">Membrane</keyword>
<evidence type="ECO:0000313" key="21">
    <source>
        <dbReference type="Proteomes" id="UP001489897"/>
    </source>
</evidence>
<keyword evidence="8" id="KW-0408">Iron</keyword>
<keyword evidence="21" id="KW-1185">Reference proteome</keyword>
<keyword evidence="10 16" id="KW-0798">TonB box</keyword>
<evidence type="ECO:0000256" key="5">
    <source>
        <dbReference type="ARBA" id="ARBA00022496"/>
    </source>
</evidence>
<evidence type="ECO:0000313" key="20">
    <source>
        <dbReference type="EMBL" id="MEM5424909.1"/>
    </source>
</evidence>
<evidence type="ECO:0000256" key="10">
    <source>
        <dbReference type="ARBA" id="ARBA00023077"/>
    </source>
</evidence>
<dbReference type="InterPro" id="IPR010105">
    <property type="entry name" value="TonB_sidphr_rcpt"/>
</dbReference>
<organism evidence="20 21">
    <name type="scientific">Paraburkholderia ferrariae</name>
    <dbReference type="NCBI Taxonomy" id="386056"/>
    <lineage>
        <taxon>Bacteria</taxon>
        <taxon>Pseudomonadati</taxon>
        <taxon>Pseudomonadota</taxon>
        <taxon>Betaproteobacteria</taxon>
        <taxon>Burkholderiales</taxon>
        <taxon>Burkholderiaceae</taxon>
        <taxon>Paraburkholderia</taxon>
    </lineage>
</organism>
<sequence>MSASRLHPPFNLPSHFPASRVAILAAIAVAFSLPAAAFAQTADAPAAASGAAATGSASNATLPTVKVQASQETLPGDLQPTFGGGHVARGGDFGVLGSQKNIDVPFSMTTYTAKLIEDQQARTIADVLSNDPAVRTAYGYGNFQEVYVIRGFTLDSDDISLNGLYGITPRQLVETAALERVDIFKGASAFLNGAAPNGTSIGGSVNLQLKRADDKPLTRVTLEGSASGEFGTHIDVGRRFGDNDQFGIRVNQYNRDGETSIDSEMRRANQTAVALDWRGEKLRLEGDFMYQRQHVSDGRPVVYVLGDEIPGVPSATHNYAQTWSYSDAEDTVGILRAEYDFLPGWTAYVTGGVRHTNEHGEYFSPYYTDPTTTTGSRLGVVRKEGATSAETGVRGHFNTGPVSHFVTAGASIVRVETQSGWTLSNSFPTSLYSGVQVPYPATAYQAGMDGMDGNPPITALNLMRSVSASDTLGFFHDRVLFTVGVRHQEILSNGYSSSTLLQTSNYNDSITTPLFGLVVKPWENVSIYANRSESLSAGGIAPQGTTNYGDQLAPERTKQYEVGAKYDNGKYGAQLALFQLEKPQTYTNSAGAYVANGNERHRGVEASVFGEVYKGVRLIAGATWINAVQLDTDGGSTDGKTPVGVPSFLLNLGAEYDVPGVQGLTLSARWTHTGPQYFDAANTMSIKAWDTVDIGARYATNVFGRPTTFRANVYNLANKAYWSSTNGGYLTMGAPRTVLFSMTTDF</sequence>
<evidence type="ECO:0000256" key="1">
    <source>
        <dbReference type="ARBA" id="ARBA00004571"/>
    </source>
</evidence>
<keyword evidence="5" id="KW-0410">Iron transport</keyword>
<keyword evidence="9" id="KW-0406">Ion transport</keyword>
<keyword evidence="13 14" id="KW-0998">Cell outer membrane</keyword>
<dbReference type="PANTHER" id="PTHR32552">
    <property type="entry name" value="FERRICHROME IRON RECEPTOR-RELATED"/>
    <property type="match status" value="1"/>
</dbReference>
<gene>
    <name evidence="20" type="ORF">VSR73_28060</name>
</gene>
<evidence type="ECO:0000256" key="3">
    <source>
        <dbReference type="ARBA" id="ARBA00022448"/>
    </source>
</evidence>
<dbReference type="InterPro" id="IPR010917">
    <property type="entry name" value="TonB_rcpt_CS"/>
</dbReference>
<dbReference type="NCBIfam" id="TIGR01783">
    <property type="entry name" value="TonB-siderophor"/>
    <property type="match status" value="1"/>
</dbReference>
<feature type="short sequence motif" description="TonB C-terminal box" evidence="15">
    <location>
        <begin position="729"/>
        <end position="746"/>
    </location>
</feature>
<evidence type="ECO:0000256" key="4">
    <source>
        <dbReference type="ARBA" id="ARBA00022452"/>
    </source>
</evidence>
<comment type="similarity">
    <text evidence="2 14 16">Belongs to the TonB-dependent receptor family.</text>
</comment>
<dbReference type="InterPro" id="IPR036942">
    <property type="entry name" value="Beta-barrel_TonB_sf"/>
</dbReference>
<proteinExistence type="inferred from homology"/>
<dbReference type="InterPro" id="IPR039426">
    <property type="entry name" value="TonB-dep_rcpt-like"/>
</dbReference>
<dbReference type="Gene3D" id="2.170.130.10">
    <property type="entry name" value="TonB-dependent receptor, plug domain"/>
    <property type="match status" value="1"/>
</dbReference>
<evidence type="ECO:0000256" key="12">
    <source>
        <dbReference type="ARBA" id="ARBA00023170"/>
    </source>
</evidence>
<dbReference type="EMBL" id="JAYMRV010000009">
    <property type="protein sequence ID" value="MEM5424909.1"/>
    <property type="molecule type" value="Genomic_DNA"/>
</dbReference>
<dbReference type="Pfam" id="PF07715">
    <property type="entry name" value="Plug"/>
    <property type="match status" value="1"/>
</dbReference>
<dbReference type="InterPro" id="IPR037066">
    <property type="entry name" value="Plug_dom_sf"/>
</dbReference>
<dbReference type="RefSeq" id="WP_342949083.1">
    <property type="nucleotide sequence ID" value="NZ_JAYMRV010000009.1"/>
</dbReference>
<dbReference type="Gene3D" id="2.40.170.20">
    <property type="entry name" value="TonB-dependent receptor, beta-barrel domain"/>
    <property type="match status" value="1"/>
</dbReference>
<evidence type="ECO:0000256" key="13">
    <source>
        <dbReference type="ARBA" id="ARBA00023237"/>
    </source>
</evidence>
<keyword evidence="7 17" id="KW-0732">Signal</keyword>
<evidence type="ECO:0000256" key="17">
    <source>
        <dbReference type="SAM" id="SignalP"/>
    </source>
</evidence>
<dbReference type="Pfam" id="PF00593">
    <property type="entry name" value="TonB_dep_Rec_b-barrel"/>
    <property type="match status" value="1"/>
</dbReference>
<protein>
    <submittedName>
        <fullName evidence="20">TonB-dependent siderophore receptor</fullName>
    </submittedName>
</protein>
<evidence type="ECO:0000256" key="14">
    <source>
        <dbReference type="PROSITE-ProRule" id="PRU01360"/>
    </source>
</evidence>
<dbReference type="CDD" id="cd01347">
    <property type="entry name" value="ligand_gated_channel"/>
    <property type="match status" value="1"/>
</dbReference>
<comment type="subcellular location">
    <subcellularLocation>
        <location evidence="1 14">Cell outer membrane</location>
        <topology evidence="1 14">Multi-pass membrane protein</topology>
    </subcellularLocation>
</comment>
<dbReference type="PANTHER" id="PTHR32552:SF82">
    <property type="entry name" value="FCUA PROTEIN"/>
    <property type="match status" value="1"/>
</dbReference>
<evidence type="ECO:0000256" key="11">
    <source>
        <dbReference type="ARBA" id="ARBA00023136"/>
    </source>
</evidence>
<evidence type="ECO:0000256" key="7">
    <source>
        <dbReference type="ARBA" id="ARBA00022729"/>
    </source>
</evidence>
<feature type="chain" id="PRO_5045255772" evidence="17">
    <location>
        <begin position="40"/>
        <end position="746"/>
    </location>
</feature>
<evidence type="ECO:0000256" key="8">
    <source>
        <dbReference type="ARBA" id="ARBA00023004"/>
    </source>
</evidence>
<evidence type="ECO:0000256" key="15">
    <source>
        <dbReference type="PROSITE-ProRule" id="PRU10144"/>
    </source>
</evidence>
<dbReference type="InterPro" id="IPR012910">
    <property type="entry name" value="Plug_dom"/>
</dbReference>
<name>A0ABU9RXW5_9BURK</name>
<keyword evidence="12 20" id="KW-0675">Receptor</keyword>
<dbReference type="PROSITE" id="PS01156">
    <property type="entry name" value="TONB_DEPENDENT_REC_2"/>
    <property type="match status" value="1"/>
</dbReference>
<evidence type="ECO:0000256" key="16">
    <source>
        <dbReference type="RuleBase" id="RU003357"/>
    </source>
</evidence>
<dbReference type="SUPFAM" id="SSF56935">
    <property type="entry name" value="Porins"/>
    <property type="match status" value="1"/>
</dbReference>
<reference evidence="20 21" key="1">
    <citation type="submission" date="2024-01" db="EMBL/GenBank/DDBJ databases">
        <title>The diversity of rhizobia nodulating Mimosa spp. in eleven states of Brazil covering several biomes is determined by host plant, location, and edaphic factors.</title>
        <authorList>
            <person name="Rouws L."/>
            <person name="Barauna A."/>
            <person name="Beukes C."/>
            <person name="De Faria S.M."/>
            <person name="Gross E."/>
            <person name="Dos Reis Junior F.B."/>
            <person name="Simon M."/>
            <person name="Maluk M."/>
            <person name="Odee D.W."/>
            <person name="Kenicer G."/>
            <person name="Young J.P.W."/>
            <person name="Reis V.M."/>
            <person name="Zilli J."/>
            <person name="James E.K."/>
        </authorList>
    </citation>
    <scope>NUCLEOTIDE SEQUENCE [LARGE SCALE GENOMIC DNA]</scope>
    <source>
        <strain evidence="20 21">JPY167</strain>
    </source>
</reference>
<keyword evidence="6 14" id="KW-0812">Transmembrane</keyword>